<dbReference type="GO" id="GO:0030431">
    <property type="term" value="P:sleep"/>
    <property type="evidence" value="ECO:0007669"/>
    <property type="project" value="InterPro"/>
</dbReference>
<keyword evidence="4 9" id="KW-0732">Signal</keyword>
<evidence type="ECO:0000256" key="1">
    <source>
        <dbReference type="ARBA" id="ARBA00004589"/>
    </source>
</evidence>
<evidence type="ECO:0000256" key="8">
    <source>
        <dbReference type="ARBA" id="ARBA00023288"/>
    </source>
</evidence>
<dbReference type="PANTHER" id="PTHR33562">
    <property type="entry name" value="ATILLA, ISOFORM B-RELATED-RELATED"/>
    <property type="match status" value="1"/>
</dbReference>
<dbReference type="AlphaFoldDB" id="A0A023EGD3"/>
<dbReference type="CDD" id="cd23591">
    <property type="entry name" value="TFP_LU_ECD_Crim"/>
    <property type="match status" value="1"/>
</dbReference>
<dbReference type="Pfam" id="PF17064">
    <property type="entry name" value="QVR"/>
    <property type="match status" value="1"/>
</dbReference>
<keyword evidence="2" id="KW-0336">GPI-anchor</keyword>
<keyword evidence="8" id="KW-0449">Lipoprotein</keyword>
<evidence type="ECO:0000256" key="4">
    <source>
        <dbReference type="ARBA" id="ARBA00022729"/>
    </source>
</evidence>
<evidence type="ECO:0000256" key="7">
    <source>
        <dbReference type="ARBA" id="ARBA00023180"/>
    </source>
</evidence>
<keyword evidence="7" id="KW-0325">Glycoprotein</keyword>
<sequence>MNHLKSILTVLVFLVTFERSTAIWCYRCTSATPGCGEDFNWRGIGYLGDPCPEDDDICVKVIERKGVVQTITRECLSALKGFRTDVPADKYEGCRPAAKDEQLAHYVNNSIKELDVKRDHFPQTSFCFCFLDHRCNGAVGLSGVSTWKVALAVMAVGAVVRRLTM</sequence>
<reference evidence="10" key="1">
    <citation type="journal article" date="2014" name="PLoS Negl. Trop. Dis.">
        <title>Identification and characterization of seminal fluid proteins in the Asian tiger mosquito, Aedes albopictus.</title>
        <authorList>
            <person name="Boes K.E."/>
            <person name="Ribeiro J.M."/>
            <person name="Wong A."/>
            <person name="Harrington L.C."/>
            <person name="Wolfner M.F."/>
            <person name="Sirot L.K."/>
        </authorList>
    </citation>
    <scope>NUCLEOTIDE SEQUENCE</scope>
    <source>
        <tissue evidence="10">Reproductive organs</tissue>
    </source>
</reference>
<evidence type="ECO:0000256" key="5">
    <source>
        <dbReference type="ARBA" id="ARBA00022989"/>
    </source>
</evidence>
<evidence type="ECO:0000313" key="10">
    <source>
        <dbReference type="EMBL" id="JAC08407.1"/>
    </source>
</evidence>
<dbReference type="PANTHER" id="PTHR33562:SF28">
    <property type="entry name" value="PROTEIN QUIVER"/>
    <property type="match status" value="1"/>
</dbReference>
<name>A0A023EGD3_AEDAL</name>
<dbReference type="EMBL" id="GAPW01005192">
    <property type="protein sequence ID" value="JAC08406.1"/>
    <property type="molecule type" value="mRNA"/>
</dbReference>
<feature type="chain" id="PRO_5007367836" evidence="9">
    <location>
        <begin position="23"/>
        <end position="165"/>
    </location>
</feature>
<keyword evidence="3" id="KW-0812">Transmembrane</keyword>
<feature type="signal peptide" evidence="9">
    <location>
        <begin position="1"/>
        <end position="22"/>
    </location>
</feature>
<dbReference type="GO" id="GO:0032222">
    <property type="term" value="P:regulation of synaptic transmission, cholinergic"/>
    <property type="evidence" value="ECO:0007669"/>
    <property type="project" value="InterPro"/>
</dbReference>
<dbReference type="GO" id="GO:0098552">
    <property type="term" value="C:side of membrane"/>
    <property type="evidence" value="ECO:0007669"/>
    <property type="project" value="UniProtKB-KW"/>
</dbReference>
<dbReference type="VEuPathDB" id="VectorBase:AALF014904"/>
<evidence type="ECO:0000256" key="9">
    <source>
        <dbReference type="SAM" id="SignalP"/>
    </source>
</evidence>
<organism evidence="10">
    <name type="scientific">Aedes albopictus</name>
    <name type="common">Asian tiger mosquito</name>
    <name type="synonym">Stegomyia albopicta</name>
    <dbReference type="NCBI Taxonomy" id="7160"/>
    <lineage>
        <taxon>Eukaryota</taxon>
        <taxon>Metazoa</taxon>
        <taxon>Ecdysozoa</taxon>
        <taxon>Arthropoda</taxon>
        <taxon>Hexapoda</taxon>
        <taxon>Insecta</taxon>
        <taxon>Pterygota</taxon>
        <taxon>Neoptera</taxon>
        <taxon>Endopterygota</taxon>
        <taxon>Diptera</taxon>
        <taxon>Nematocera</taxon>
        <taxon>Culicoidea</taxon>
        <taxon>Culicidae</taxon>
        <taxon>Culicinae</taxon>
        <taxon>Aedini</taxon>
        <taxon>Aedes</taxon>
        <taxon>Stegomyia</taxon>
    </lineage>
</organism>
<dbReference type="InterPro" id="IPR050975">
    <property type="entry name" value="Sleep_regulator"/>
</dbReference>
<protein>
    <submittedName>
        <fullName evidence="10">Putative secreted protein</fullName>
    </submittedName>
</protein>
<evidence type="ECO:0000256" key="6">
    <source>
        <dbReference type="ARBA" id="ARBA00023136"/>
    </source>
</evidence>
<comment type="subcellular location">
    <subcellularLocation>
        <location evidence="1">Membrane</location>
        <topology evidence="1">Lipid-anchor</topology>
        <topology evidence="1">GPI-anchor</topology>
    </subcellularLocation>
</comment>
<dbReference type="InterPro" id="IPR031424">
    <property type="entry name" value="QVR-like"/>
</dbReference>
<dbReference type="EMBL" id="GAPW01005191">
    <property type="protein sequence ID" value="JAC08407.1"/>
    <property type="molecule type" value="mRNA"/>
</dbReference>
<dbReference type="VEuPathDB" id="VectorBase:AALC636_033059"/>
<accession>A0A023EGD3</accession>
<keyword evidence="6" id="KW-0472">Membrane</keyword>
<evidence type="ECO:0000256" key="2">
    <source>
        <dbReference type="ARBA" id="ARBA00022622"/>
    </source>
</evidence>
<evidence type="ECO:0000256" key="3">
    <source>
        <dbReference type="ARBA" id="ARBA00022692"/>
    </source>
</evidence>
<proteinExistence type="evidence at transcript level"/>
<keyword evidence="5" id="KW-1133">Transmembrane helix</keyword>